<sequence length="136" mass="15407">LYTNCWDGDPNLRPEINQVYESIYQEDIISGEKWKDLPQSCDSPQNNDSPKSSNLSQSSYLSQSSDSLQTSISDADTESNKTNDEELFNIMSEVFEQLSTENRERIQQISDDKMGRMTKAAAAANQKRVTTLEANR</sequence>
<proteinExistence type="predicted"/>
<protein>
    <submittedName>
        <fullName evidence="1">8566_t:CDS:1</fullName>
    </submittedName>
</protein>
<keyword evidence="2" id="KW-1185">Reference proteome</keyword>
<feature type="non-terminal residue" evidence="1">
    <location>
        <position position="136"/>
    </location>
</feature>
<gene>
    <name evidence="1" type="ORF">RPERSI_LOCUS24848</name>
</gene>
<evidence type="ECO:0000313" key="2">
    <source>
        <dbReference type="Proteomes" id="UP000789920"/>
    </source>
</evidence>
<comment type="caution">
    <text evidence="1">The sequence shown here is derived from an EMBL/GenBank/DDBJ whole genome shotgun (WGS) entry which is preliminary data.</text>
</comment>
<accession>A0ACA9S024</accession>
<evidence type="ECO:0000313" key="1">
    <source>
        <dbReference type="EMBL" id="CAG8818128.1"/>
    </source>
</evidence>
<organism evidence="1 2">
    <name type="scientific">Racocetra persica</name>
    <dbReference type="NCBI Taxonomy" id="160502"/>
    <lineage>
        <taxon>Eukaryota</taxon>
        <taxon>Fungi</taxon>
        <taxon>Fungi incertae sedis</taxon>
        <taxon>Mucoromycota</taxon>
        <taxon>Glomeromycotina</taxon>
        <taxon>Glomeromycetes</taxon>
        <taxon>Diversisporales</taxon>
        <taxon>Gigasporaceae</taxon>
        <taxon>Racocetra</taxon>
    </lineage>
</organism>
<feature type="non-terminal residue" evidence="1">
    <location>
        <position position="1"/>
    </location>
</feature>
<dbReference type="Proteomes" id="UP000789920">
    <property type="component" value="Unassembled WGS sequence"/>
</dbReference>
<reference evidence="1" key="1">
    <citation type="submission" date="2021-06" db="EMBL/GenBank/DDBJ databases">
        <authorList>
            <person name="Kallberg Y."/>
            <person name="Tangrot J."/>
            <person name="Rosling A."/>
        </authorList>
    </citation>
    <scope>NUCLEOTIDE SEQUENCE</scope>
    <source>
        <strain evidence="1">MA461A</strain>
    </source>
</reference>
<dbReference type="EMBL" id="CAJVQC010080617">
    <property type="protein sequence ID" value="CAG8818128.1"/>
    <property type="molecule type" value="Genomic_DNA"/>
</dbReference>
<name>A0ACA9S024_9GLOM</name>